<feature type="non-terminal residue" evidence="1">
    <location>
        <position position="60"/>
    </location>
</feature>
<accession>A0A1Q9BUQ3</accession>
<gene>
    <name evidence="1" type="ORF">AK812_SmicGene46078</name>
</gene>
<reference evidence="1 2" key="1">
    <citation type="submission" date="2016-02" db="EMBL/GenBank/DDBJ databases">
        <title>Genome analysis of coral dinoflagellate symbionts highlights evolutionary adaptations to a symbiotic lifestyle.</title>
        <authorList>
            <person name="Aranda M."/>
            <person name="Li Y."/>
            <person name="Liew Y.J."/>
            <person name="Baumgarten S."/>
            <person name="Simakov O."/>
            <person name="Wilson M."/>
            <person name="Piel J."/>
            <person name="Ashoor H."/>
            <person name="Bougouffa S."/>
            <person name="Bajic V.B."/>
            <person name="Ryu T."/>
            <person name="Ravasi T."/>
            <person name="Bayer T."/>
            <person name="Micklem G."/>
            <person name="Kim H."/>
            <person name="Bhak J."/>
            <person name="Lajeunesse T.C."/>
            <person name="Voolstra C.R."/>
        </authorList>
    </citation>
    <scope>NUCLEOTIDE SEQUENCE [LARGE SCALE GENOMIC DNA]</scope>
    <source>
        <strain evidence="1 2">CCMP2467</strain>
    </source>
</reference>
<dbReference type="AlphaFoldDB" id="A0A1Q9BUQ3"/>
<dbReference type="Proteomes" id="UP000186817">
    <property type="component" value="Unassembled WGS sequence"/>
</dbReference>
<evidence type="ECO:0000313" key="2">
    <source>
        <dbReference type="Proteomes" id="UP000186817"/>
    </source>
</evidence>
<name>A0A1Q9BUQ3_SYMMI</name>
<sequence length="60" mass="6666">MVSPQPVTGRRKRKARAEFEKARRRFKAAQKIQALTRGVQCSQCIGIFNGCGFPADAATR</sequence>
<organism evidence="1 2">
    <name type="scientific">Symbiodinium microadriaticum</name>
    <name type="common">Dinoflagellate</name>
    <name type="synonym">Zooxanthella microadriatica</name>
    <dbReference type="NCBI Taxonomy" id="2951"/>
    <lineage>
        <taxon>Eukaryota</taxon>
        <taxon>Sar</taxon>
        <taxon>Alveolata</taxon>
        <taxon>Dinophyceae</taxon>
        <taxon>Suessiales</taxon>
        <taxon>Symbiodiniaceae</taxon>
        <taxon>Symbiodinium</taxon>
    </lineage>
</organism>
<dbReference type="EMBL" id="LSRX01003800">
    <property type="protein sequence ID" value="OLP74392.1"/>
    <property type="molecule type" value="Genomic_DNA"/>
</dbReference>
<proteinExistence type="predicted"/>
<keyword evidence="2" id="KW-1185">Reference proteome</keyword>
<protein>
    <submittedName>
        <fullName evidence="1">Uncharacterized protein</fullName>
    </submittedName>
</protein>
<evidence type="ECO:0000313" key="1">
    <source>
        <dbReference type="EMBL" id="OLP74392.1"/>
    </source>
</evidence>
<comment type="caution">
    <text evidence="1">The sequence shown here is derived from an EMBL/GenBank/DDBJ whole genome shotgun (WGS) entry which is preliminary data.</text>
</comment>